<keyword evidence="1" id="KW-0175">Coiled coil</keyword>
<feature type="transmembrane region" description="Helical" evidence="2">
    <location>
        <begin position="79"/>
        <end position="101"/>
    </location>
</feature>
<proteinExistence type="predicted"/>
<protein>
    <submittedName>
        <fullName evidence="3">Uncharacterized protein</fullName>
    </submittedName>
</protein>
<accession>A0A9P7GMT4</accession>
<evidence type="ECO:0000256" key="1">
    <source>
        <dbReference type="SAM" id="Coils"/>
    </source>
</evidence>
<organism evidence="3 4">
    <name type="scientific">Sphagnurus paluster</name>
    <dbReference type="NCBI Taxonomy" id="117069"/>
    <lineage>
        <taxon>Eukaryota</taxon>
        <taxon>Fungi</taxon>
        <taxon>Dikarya</taxon>
        <taxon>Basidiomycota</taxon>
        <taxon>Agaricomycotina</taxon>
        <taxon>Agaricomycetes</taxon>
        <taxon>Agaricomycetidae</taxon>
        <taxon>Agaricales</taxon>
        <taxon>Tricholomatineae</taxon>
        <taxon>Lyophyllaceae</taxon>
        <taxon>Sphagnurus</taxon>
    </lineage>
</organism>
<evidence type="ECO:0000313" key="3">
    <source>
        <dbReference type="EMBL" id="KAG5652926.1"/>
    </source>
</evidence>
<reference evidence="3" key="1">
    <citation type="submission" date="2021-02" db="EMBL/GenBank/DDBJ databases">
        <authorList>
            <person name="Nieuwenhuis M."/>
            <person name="Van De Peppel L.J.J."/>
        </authorList>
    </citation>
    <scope>NUCLEOTIDE SEQUENCE</scope>
    <source>
        <strain evidence="3">D49</strain>
    </source>
</reference>
<dbReference type="Proteomes" id="UP000717328">
    <property type="component" value="Unassembled WGS sequence"/>
</dbReference>
<reference evidence="3" key="2">
    <citation type="submission" date="2021-10" db="EMBL/GenBank/DDBJ databases">
        <title>Phylogenomics reveals ancestral predisposition of the termite-cultivated fungus Termitomyces towards a domesticated lifestyle.</title>
        <authorList>
            <person name="Auxier B."/>
            <person name="Grum-Grzhimaylo A."/>
            <person name="Cardenas M.E."/>
            <person name="Lodge J.D."/>
            <person name="Laessoe T."/>
            <person name="Pedersen O."/>
            <person name="Smith M.E."/>
            <person name="Kuyper T.W."/>
            <person name="Franco-Molano E.A."/>
            <person name="Baroni T.J."/>
            <person name="Aanen D.K."/>
        </authorList>
    </citation>
    <scope>NUCLEOTIDE SEQUENCE</scope>
    <source>
        <strain evidence="3">D49</strain>
    </source>
</reference>
<sequence>MNPPNNSKTKSCHLPFSAILSFFPAVLSLLSPGMCAFIAIVLAVMEVVDSYSFDPSPTPSIPPASHTIFQIHRDFGKEAFLVAISATTLISVAIATVFVIYKRKESRRKYEDPPDLPLPDFAQLHVNFILILVLAGFMAEQSPEFGRRFFRGLVNMQDRNARLFKQLGMRMHIRNGDHVPGTPPLNVNLDQDDDIALRIPLPEDTDDELELALLTPLPQNDNEDLVSGTVPERIAAAAPASVQSERNSWWDAPSPLDLDFVWADDELDFDPTDAGDFPPVTLIRKEVRREYTGKRIQEEEAHGLTRHEEEKTRMEEGRVRIEEEKRLERERERDEGRRETEVDKVKATMAAIEAERVRLIEGEKEKRRVDAVRIETTLKVINAQRLRLAEEQKELAKLEAEKAEIARVAAEHEAAKKAEEEEAKRVAALEKARIAEAVAQKRQQDAVRQLQIIQAACTAAAATRTPPEGLATQPEKRYGQRCLPTPMLIPQRPNTIHASAPHPTRVTHTTIFKPEFIDMTHVPTSALTPQQQRRRELNQRRRARAKVLEEHIGRQVIAEWVKGERLDSDAAWA</sequence>
<keyword evidence="2" id="KW-0472">Membrane</keyword>
<keyword evidence="4" id="KW-1185">Reference proteome</keyword>
<feature type="transmembrane region" description="Helical" evidence="2">
    <location>
        <begin position="121"/>
        <end position="139"/>
    </location>
</feature>
<keyword evidence="2" id="KW-1133">Transmembrane helix</keyword>
<evidence type="ECO:0000313" key="4">
    <source>
        <dbReference type="Proteomes" id="UP000717328"/>
    </source>
</evidence>
<dbReference type="AlphaFoldDB" id="A0A9P7GMT4"/>
<dbReference type="EMBL" id="JABCKI010000087">
    <property type="protein sequence ID" value="KAG5652926.1"/>
    <property type="molecule type" value="Genomic_DNA"/>
</dbReference>
<gene>
    <name evidence="3" type="ORF">H0H81_003069</name>
</gene>
<evidence type="ECO:0000256" key="2">
    <source>
        <dbReference type="SAM" id="Phobius"/>
    </source>
</evidence>
<comment type="caution">
    <text evidence="3">The sequence shown here is derived from an EMBL/GenBank/DDBJ whole genome shotgun (WGS) entry which is preliminary data.</text>
</comment>
<name>A0A9P7GMT4_9AGAR</name>
<feature type="coiled-coil region" evidence="1">
    <location>
        <begin position="381"/>
        <end position="432"/>
    </location>
</feature>
<feature type="transmembrane region" description="Helical" evidence="2">
    <location>
        <begin position="20"/>
        <end position="44"/>
    </location>
</feature>
<keyword evidence="2" id="KW-0812">Transmembrane</keyword>